<dbReference type="AlphaFoldDB" id="A0A4S2M438"/>
<dbReference type="EMBL" id="SJOL01004899">
    <property type="protein sequence ID" value="TGZ71063.1"/>
    <property type="molecule type" value="Genomic_DNA"/>
</dbReference>
<name>A0A4S2M438_OPIFE</name>
<gene>
    <name evidence="1" type="ORF">CRM22_002847</name>
</gene>
<organism evidence="1 2">
    <name type="scientific">Opisthorchis felineus</name>
    <dbReference type="NCBI Taxonomy" id="147828"/>
    <lineage>
        <taxon>Eukaryota</taxon>
        <taxon>Metazoa</taxon>
        <taxon>Spiralia</taxon>
        <taxon>Lophotrochozoa</taxon>
        <taxon>Platyhelminthes</taxon>
        <taxon>Trematoda</taxon>
        <taxon>Digenea</taxon>
        <taxon>Opisthorchiida</taxon>
        <taxon>Opisthorchiata</taxon>
        <taxon>Opisthorchiidae</taxon>
        <taxon>Opisthorchis</taxon>
    </lineage>
</organism>
<comment type="caution">
    <text evidence="1">The sequence shown here is derived from an EMBL/GenBank/DDBJ whole genome shotgun (WGS) entry which is preliminary data.</text>
</comment>
<evidence type="ECO:0000313" key="1">
    <source>
        <dbReference type="EMBL" id="TGZ71063.1"/>
    </source>
</evidence>
<sequence length="111" mass="12793">MKQMYNAFRVFSVDWLHAQDEISIAIPKSPHTKKKERSNQRLKFQSSLKINESRCVSINRKRLKADSTEKLKHNEAVFIQLGLKFCVEVVGETSDGLCFGQHFNPDILANQ</sequence>
<dbReference type="Proteomes" id="UP000308267">
    <property type="component" value="Unassembled WGS sequence"/>
</dbReference>
<reference evidence="1 2" key="1">
    <citation type="journal article" date="2019" name="BMC Genomics">
        <title>New insights from Opisthorchis felineus genome: update on genomics of the epidemiologically important liver flukes.</title>
        <authorList>
            <person name="Ershov N.I."/>
            <person name="Mordvinov V.A."/>
            <person name="Prokhortchouk E.B."/>
            <person name="Pakharukova M.Y."/>
            <person name="Gunbin K.V."/>
            <person name="Ustyantsev K."/>
            <person name="Genaev M.A."/>
            <person name="Blinov A.G."/>
            <person name="Mazur A."/>
            <person name="Boulygina E."/>
            <person name="Tsygankova S."/>
            <person name="Khrameeva E."/>
            <person name="Chekanov N."/>
            <person name="Fan G."/>
            <person name="Xiao A."/>
            <person name="Zhang H."/>
            <person name="Xu X."/>
            <person name="Yang H."/>
            <person name="Solovyev V."/>
            <person name="Lee S.M."/>
            <person name="Liu X."/>
            <person name="Afonnikov D.A."/>
            <person name="Skryabin K.G."/>
        </authorList>
    </citation>
    <scope>NUCLEOTIDE SEQUENCE [LARGE SCALE GENOMIC DNA]</scope>
    <source>
        <strain evidence="1">AK-0245</strain>
        <tissue evidence="1">Whole organism</tissue>
    </source>
</reference>
<protein>
    <submittedName>
        <fullName evidence="1">Uncharacterized protein</fullName>
    </submittedName>
</protein>
<proteinExistence type="predicted"/>
<evidence type="ECO:0000313" key="2">
    <source>
        <dbReference type="Proteomes" id="UP000308267"/>
    </source>
</evidence>
<accession>A0A4S2M438</accession>
<keyword evidence="2" id="KW-1185">Reference proteome</keyword>